<evidence type="ECO:0000313" key="1">
    <source>
        <dbReference type="EMBL" id="JAH15068.1"/>
    </source>
</evidence>
<reference evidence="1" key="1">
    <citation type="submission" date="2014-11" db="EMBL/GenBank/DDBJ databases">
        <authorList>
            <person name="Amaro Gonzalez C."/>
        </authorList>
    </citation>
    <scope>NUCLEOTIDE SEQUENCE</scope>
</reference>
<proteinExistence type="predicted"/>
<accession>A0A0E9QG14</accession>
<name>A0A0E9QG14_ANGAN</name>
<dbReference type="EMBL" id="GBXM01093509">
    <property type="protein sequence ID" value="JAH15068.1"/>
    <property type="molecule type" value="Transcribed_RNA"/>
</dbReference>
<dbReference type="AlphaFoldDB" id="A0A0E9QG14"/>
<sequence>MCQMSPAKVLVGSIVIYADAFHLLGMSPFPAKYSLTLSLMYYVFQDAMKKICI</sequence>
<organism evidence="1">
    <name type="scientific">Anguilla anguilla</name>
    <name type="common">European freshwater eel</name>
    <name type="synonym">Muraena anguilla</name>
    <dbReference type="NCBI Taxonomy" id="7936"/>
    <lineage>
        <taxon>Eukaryota</taxon>
        <taxon>Metazoa</taxon>
        <taxon>Chordata</taxon>
        <taxon>Craniata</taxon>
        <taxon>Vertebrata</taxon>
        <taxon>Euteleostomi</taxon>
        <taxon>Actinopterygii</taxon>
        <taxon>Neopterygii</taxon>
        <taxon>Teleostei</taxon>
        <taxon>Anguilliformes</taxon>
        <taxon>Anguillidae</taxon>
        <taxon>Anguilla</taxon>
    </lineage>
</organism>
<protein>
    <submittedName>
        <fullName evidence="1">Uncharacterized protein</fullName>
    </submittedName>
</protein>
<reference evidence="1" key="2">
    <citation type="journal article" date="2015" name="Fish Shellfish Immunol.">
        <title>Early steps in the European eel (Anguilla anguilla)-Vibrio vulnificus interaction in the gills: Role of the RtxA13 toxin.</title>
        <authorList>
            <person name="Callol A."/>
            <person name="Pajuelo D."/>
            <person name="Ebbesson L."/>
            <person name="Teles M."/>
            <person name="MacKenzie S."/>
            <person name="Amaro C."/>
        </authorList>
    </citation>
    <scope>NUCLEOTIDE SEQUENCE</scope>
</reference>